<dbReference type="InterPro" id="IPR003593">
    <property type="entry name" value="AAA+_ATPase"/>
</dbReference>
<dbReference type="PRINTS" id="PR00819">
    <property type="entry name" value="CBXCFQXSUPER"/>
</dbReference>
<evidence type="ECO:0000313" key="7">
    <source>
        <dbReference type="Proteomes" id="UP000032483"/>
    </source>
</evidence>
<dbReference type="Gene3D" id="1.10.8.60">
    <property type="match status" value="1"/>
</dbReference>
<sequence length="768" mass="81498">MKNDIDDLLNSVFGSGTLRTGGQAAGREKPETPRLTLEPEPKQPSPRGRSPQRRTAPGRPAAPSRGASREDARPKADVPVIDFDAIGKQPPGTDLHAAPDFAAIERRAANAARELQALERAAPRTGAALDEAIARQRKEIEALNRSALEDIHRIGRELETPEVRGLSGGSAQEAAAAPLPNHAAPRGKAGLEGFDGLAEALGGTVLGQPDYLQKLVIALKRPYVMGHEGESARNAFLVTGPADTGKHLSLCAAAEELARRGVFVSGDISWMDLSLYPTAAEEKLFLQDLYMALAAKGDIVVFEHYERCQPAFLTVLSNLVQRGKSPLAGRYVLQNGRLVDAGNALVTDAVGALTPRGKYLVLLSEAPVAKLADSFGAPFVSALGDICETAALTPESLSAVAKAEFDKLAARAQKALGFTVTAGDAALLLAAESSGRAKGAQGVLAFWDRAYRALAQYRLEHDDAPKAAALGAADGRLTADFGAGPADLLSLLPEAYQGEVEAVKAELDGIVGLAAVKEYVLSLEDNFAVQARRKAAGLKTASVSMHMIFTGNPGTGKTTIARLVSRYLKAIGVLSGGQLVEVTRADLVGRYVGHTAPLTTQVLKSAVGGVLFIDEAYSLYRGKDDSFGLEAIDTLVKGMEDHRDDLIVILAGYSKEMAEFLTANSGLKSRFPNIIEFPDYTGEELLAIAKLQAGGKGYTLDERCDANLLAYFNAVQLTRARDAGNGRLARNKVEEAILNQSRRLVAQPEADLCLLLPEDFQLDDVGGV</sequence>
<comment type="caution">
    <text evidence="6">The sequence shown here is derived from an EMBL/GenBank/DDBJ whole genome shotgun (WGS) entry which is preliminary data.</text>
</comment>
<dbReference type="GeneID" id="42856113"/>
<feature type="compositionally biased region" description="Basic and acidic residues" evidence="4">
    <location>
        <begin position="67"/>
        <end position="76"/>
    </location>
</feature>
<name>A0A0D8J4I4_9FIRM</name>
<feature type="domain" description="AAA+ ATPase" evidence="5">
    <location>
        <begin position="543"/>
        <end position="681"/>
    </location>
</feature>
<protein>
    <submittedName>
        <fullName evidence="6">Stage V sporulation protein K</fullName>
    </submittedName>
</protein>
<feature type="region of interest" description="Disordered" evidence="4">
    <location>
        <begin position="1"/>
        <end position="76"/>
    </location>
</feature>
<dbReference type="GO" id="GO:0016887">
    <property type="term" value="F:ATP hydrolysis activity"/>
    <property type="evidence" value="ECO:0007669"/>
    <property type="project" value="InterPro"/>
</dbReference>
<dbReference type="PATRIC" id="fig|1550024.3.peg.1279"/>
<comment type="similarity">
    <text evidence="1">Belongs to the CbxX/CfxQ family.</text>
</comment>
<evidence type="ECO:0000313" key="6">
    <source>
        <dbReference type="EMBL" id="KJF40698.1"/>
    </source>
</evidence>
<dbReference type="InterPro" id="IPR041627">
    <property type="entry name" value="AAA_lid_6"/>
</dbReference>
<dbReference type="SUPFAM" id="SSF52540">
    <property type="entry name" value="P-loop containing nucleoside triphosphate hydrolases"/>
    <property type="match status" value="2"/>
</dbReference>
<dbReference type="Gene3D" id="3.40.50.300">
    <property type="entry name" value="P-loop containing nucleotide triphosphate hydrolases"/>
    <property type="match status" value="2"/>
</dbReference>
<feature type="compositionally biased region" description="Low complexity" evidence="4">
    <location>
        <begin position="171"/>
        <end position="181"/>
    </location>
</feature>
<keyword evidence="7" id="KW-1185">Reference proteome</keyword>
<feature type="region of interest" description="Disordered" evidence="4">
    <location>
        <begin position="162"/>
        <end position="181"/>
    </location>
</feature>
<dbReference type="PANTHER" id="PTHR43392">
    <property type="entry name" value="AAA-TYPE ATPASE FAMILY PROTEIN / ANKYRIN REPEAT FAMILY PROTEIN"/>
    <property type="match status" value="1"/>
</dbReference>
<dbReference type="EMBL" id="JXXK01000005">
    <property type="protein sequence ID" value="KJF40698.1"/>
    <property type="molecule type" value="Genomic_DNA"/>
</dbReference>
<gene>
    <name evidence="6" type="ORF">TQ39_05680</name>
</gene>
<evidence type="ECO:0000259" key="5">
    <source>
        <dbReference type="SMART" id="SM00382"/>
    </source>
</evidence>
<dbReference type="InterPro" id="IPR050773">
    <property type="entry name" value="CbxX/CfxQ_RuBisCO_ESX"/>
</dbReference>
<reference evidence="6" key="1">
    <citation type="submission" date="2015-02" db="EMBL/GenBank/DDBJ databases">
        <title>A novel member of the family Ruminococcaceae isolated from human feces.</title>
        <authorList>
            <person name="Shkoporov A.N."/>
            <person name="Chaplin A.V."/>
            <person name="Motuzova O.V."/>
            <person name="Kafarskaia L.I."/>
            <person name="Khokhlova E.V."/>
            <person name="Efimov B.A."/>
        </authorList>
    </citation>
    <scope>NUCLEOTIDE SEQUENCE [LARGE SCALE GENOMIC DNA]</scope>
    <source>
        <strain evidence="6">585-1</strain>
    </source>
</reference>
<evidence type="ECO:0000256" key="3">
    <source>
        <dbReference type="ARBA" id="ARBA00022840"/>
    </source>
</evidence>
<dbReference type="PANTHER" id="PTHR43392:SF2">
    <property type="entry name" value="AAA-TYPE ATPASE FAMILY PROTEIN _ ANKYRIN REPEAT FAMILY PROTEIN"/>
    <property type="match status" value="1"/>
</dbReference>
<dbReference type="SMART" id="SM00382">
    <property type="entry name" value="AAA"/>
    <property type="match status" value="1"/>
</dbReference>
<dbReference type="InterPro" id="IPR027417">
    <property type="entry name" value="P-loop_NTPase"/>
</dbReference>
<proteinExistence type="inferred from homology"/>
<dbReference type="Pfam" id="PF00004">
    <property type="entry name" value="AAA"/>
    <property type="match status" value="1"/>
</dbReference>
<organism evidence="6 7">
    <name type="scientific">Ruthenibacterium lactatiformans</name>
    <dbReference type="NCBI Taxonomy" id="1550024"/>
    <lineage>
        <taxon>Bacteria</taxon>
        <taxon>Bacillati</taxon>
        <taxon>Bacillota</taxon>
        <taxon>Clostridia</taxon>
        <taxon>Eubacteriales</taxon>
        <taxon>Oscillospiraceae</taxon>
        <taxon>Ruthenibacterium</taxon>
    </lineage>
</organism>
<feature type="compositionally biased region" description="Low complexity" evidence="4">
    <location>
        <begin position="45"/>
        <end position="66"/>
    </location>
</feature>
<dbReference type="InterPro" id="IPR000641">
    <property type="entry name" value="CbxX/CfxQ"/>
</dbReference>
<dbReference type="AlphaFoldDB" id="A0A0D8J4I4"/>
<accession>A0A0D8J4I4</accession>
<dbReference type="GO" id="GO:0005524">
    <property type="term" value="F:ATP binding"/>
    <property type="evidence" value="ECO:0007669"/>
    <property type="project" value="UniProtKB-KW"/>
</dbReference>
<dbReference type="CDD" id="cd00009">
    <property type="entry name" value="AAA"/>
    <property type="match status" value="1"/>
</dbReference>
<evidence type="ECO:0000256" key="1">
    <source>
        <dbReference type="ARBA" id="ARBA00010378"/>
    </source>
</evidence>
<feature type="compositionally biased region" description="Basic and acidic residues" evidence="4">
    <location>
        <begin position="26"/>
        <end position="41"/>
    </location>
</feature>
<dbReference type="Pfam" id="PF17866">
    <property type="entry name" value="AAA_lid_6"/>
    <property type="match status" value="1"/>
</dbReference>
<dbReference type="RefSeq" id="WP_050004837.1">
    <property type="nucleotide sequence ID" value="NZ_DAWBJP010000037.1"/>
</dbReference>
<evidence type="ECO:0000256" key="4">
    <source>
        <dbReference type="SAM" id="MobiDB-lite"/>
    </source>
</evidence>
<dbReference type="InterPro" id="IPR003959">
    <property type="entry name" value="ATPase_AAA_core"/>
</dbReference>
<keyword evidence="2" id="KW-0547">Nucleotide-binding</keyword>
<evidence type="ECO:0000256" key="2">
    <source>
        <dbReference type="ARBA" id="ARBA00022741"/>
    </source>
</evidence>
<dbReference type="FunFam" id="3.40.50.300:FF:000216">
    <property type="entry name" value="Type VII secretion ATPase EccA"/>
    <property type="match status" value="1"/>
</dbReference>
<dbReference type="Proteomes" id="UP000032483">
    <property type="component" value="Unassembled WGS sequence"/>
</dbReference>
<keyword evidence="3" id="KW-0067">ATP-binding</keyword>